<dbReference type="InterPro" id="IPR000160">
    <property type="entry name" value="GGDEF_dom"/>
</dbReference>
<dbReference type="SMART" id="SM01204">
    <property type="entry name" value="FIST_C"/>
    <property type="match status" value="1"/>
</dbReference>
<dbReference type="PANTHER" id="PTHR45138:SF9">
    <property type="entry name" value="DIGUANYLATE CYCLASE DGCM-RELATED"/>
    <property type="match status" value="1"/>
</dbReference>
<dbReference type="Proteomes" id="UP000184263">
    <property type="component" value="Unassembled WGS sequence"/>
</dbReference>
<dbReference type="PANTHER" id="PTHR45138">
    <property type="entry name" value="REGULATORY COMPONENTS OF SENSORY TRANSDUCTION SYSTEM"/>
    <property type="match status" value="1"/>
</dbReference>
<dbReference type="AlphaFoldDB" id="A0A1M6XR41"/>
<name>A0A1M6XR41_SELRU</name>
<sequence length="589" mass="66887">MLQKKYVFHTFDELEIIVAEITSSDAYKNATGILLQLYNPKIDVDDERIIAYIHTTCEKACLAGLTSSNIADQEFDIKDNPIELNVTYFQTTRLMALDFDMNQETGFVAGRIVNNTLENIYDTRCMLICYSCSSAVINTFINEFRHHKLTLFGAKAGCSIRALNPALVYGQNARTNGITAIIFAGKDLRLYMDNCLGFKEIGLEMLVTKTEGDNIITEIDHQPATEVYAKYLNVKPNQYFVHNVCEFPFIFSRNGCALARVPLAYGENGSIHFTADVEKGERFRLSYGNPDNLFNIIDQSVQNLNNFRPEAVFLFECGNRVRFLKDQASRETDKFREYSPELSVAVGYAELFFSPAGGILNSALVAVGLTEDASSQDEFRSCIAVTKDNTSPQNVENAVIPFMDRILHFLEKTSLELEQLNKELGKIAYTDRLTRIYNRWELEHKITEAIKLSEDDHTPISLIFMDIDHFKHVNDTYGHDVGDMVLQATVNLIKDNLQPQHVFGRWGGDEFLYLLPDTDLEEAKEFAEKLRMQVEENCYVVVRHITMSFGVTTIIENDDINTFVKRADEALYIAKKNGRNRVVSKTTAS</sequence>
<dbReference type="Pfam" id="PF08495">
    <property type="entry name" value="FIST"/>
    <property type="match status" value="1"/>
</dbReference>
<dbReference type="InterPro" id="IPR019494">
    <property type="entry name" value="FIST_C"/>
</dbReference>
<dbReference type="RefSeq" id="WP_073092805.1">
    <property type="nucleotide sequence ID" value="NZ_FRBC01000041.1"/>
</dbReference>
<evidence type="ECO:0000313" key="2">
    <source>
        <dbReference type="EMBL" id="SHL08470.1"/>
    </source>
</evidence>
<dbReference type="SMART" id="SM00267">
    <property type="entry name" value="GGDEF"/>
    <property type="match status" value="1"/>
</dbReference>
<dbReference type="SUPFAM" id="SSF55073">
    <property type="entry name" value="Nucleotide cyclase"/>
    <property type="match status" value="1"/>
</dbReference>
<dbReference type="Pfam" id="PF10442">
    <property type="entry name" value="FIST_C"/>
    <property type="match status" value="1"/>
</dbReference>
<gene>
    <name evidence="2" type="ORF">SAMN05216582_14113</name>
</gene>
<dbReference type="InterPro" id="IPR029787">
    <property type="entry name" value="Nucleotide_cyclase"/>
</dbReference>
<dbReference type="NCBIfam" id="TIGR00254">
    <property type="entry name" value="GGDEF"/>
    <property type="match status" value="1"/>
</dbReference>
<dbReference type="InterPro" id="IPR043128">
    <property type="entry name" value="Rev_trsase/Diguanyl_cyclase"/>
</dbReference>
<dbReference type="PROSITE" id="PS50887">
    <property type="entry name" value="GGDEF"/>
    <property type="match status" value="1"/>
</dbReference>
<dbReference type="GO" id="GO:0052621">
    <property type="term" value="F:diguanylate cyclase activity"/>
    <property type="evidence" value="ECO:0007669"/>
    <property type="project" value="TreeGrafter"/>
</dbReference>
<protein>
    <submittedName>
        <fullName evidence="2">Diguanylate cyclase (GGDEF) domain-containing protein</fullName>
    </submittedName>
</protein>
<accession>A0A1M6XR41</accession>
<dbReference type="FunFam" id="3.30.70.270:FF:000001">
    <property type="entry name" value="Diguanylate cyclase domain protein"/>
    <property type="match status" value="1"/>
</dbReference>
<reference evidence="2 3" key="1">
    <citation type="submission" date="2016-11" db="EMBL/GenBank/DDBJ databases">
        <authorList>
            <person name="Jaros S."/>
            <person name="Januszkiewicz K."/>
            <person name="Wedrychowicz H."/>
        </authorList>
    </citation>
    <scope>NUCLEOTIDE SEQUENCE [LARGE SCALE GENOMIC DNA]</scope>
    <source>
        <strain evidence="2 3">HD4</strain>
    </source>
</reference>
<dbReference type="InterPro" id="IPR013702">
    <property type="entry name" value="FIST_domain_N"/>
</dbReference>
<proteinExistence type="predicted"/>
<evidence type="ECO:0000259" key="1">
    <source>
        <dbReference type="PROSITE" id="PS50887"/>
    </source>
</evidence>
<dbReference type="CDD" id="cd01949">
    <property type="entry name" value="GGDEF"/>
    <property type="match status" value="1"/>
</dbReference>
<feature type="domain" description="GGDEF" evidence="1">
    <location>
        <begin position="458"/>
        <end position="587"/>
    </location>
</feature>
<dbReference type="Gene3D" id="3.30.70.270">
    <property type="match status" value="1"/>
</dbReference>
<dbReference type="EMBL" id="FRBC01000041">
    <property type="protein sequence ID" value="SHL08470.1"/>
    <property type="molecule type" value="Genomic_DNA"/>
</dbReference>
<dbReference type="InterPro" id="IPR050469">
    <property type="entry name" value="Diguanylate_Cyclase"/>
</dbReference>
<dbReference type="Pfam" id="PF00990">
    <property type="entry name" value="GGDEF"/>
    <property type="match status" value="1"/>
</dbReference>
<evidence type="ECO:0000313" key="3">
    <source>
        <dbReference type="Proteomes" id="UP000184263"/>
    </source>
</evidence>
<organism evidence="2 3">
    <name type="scientific">Selenomonas ruminantium</name>
    <dbReference type="NCBI Taxonomy" id="971"/>
    <lineage>
        <taxon>Bacteria</taxon>
        <taxon>Bacillati</taxon>
        <taxon>Bacillota</taxon>
        <taxon>Negativicutes</taxon>
        <taxon>Selenomonadales</taxon>
        <taxon>Selenomonadaceae</taxon>
        <taxon>Selenomonas</taxon>
    </lineage>
</organism>